<dbReference type="OrthoDB" id="9801938at2"/>
<feature type="binding site" evidence="4">
    <location>
        <position position="57"/>
    </location>
    <ligand>
        <name>substrate</name>
    </ligand>
</feature>
<evidence type="ECO:0000313" key="6">
    <source>
        <dbReference type="EMBL" id="PHP29422.1"/>
    </source>
</evidence>
<evidence type="ECO:0000256" key="3">
    <source>
        <dbReference type="ARBA" id="ARBA00022840"/>
    </source>
</evidence>
<organism evidence="6 7">
    <name type="scientific">Limimaricola cinnabarinus</name>
    <dbReference type="NCBI Taxonomy" id="1125964"/>
    <lineage>
        <taxon>Bacteria</taxon>
        <taxon>Pseudomonadati</taxon>
        <taxon>Pseudomonadota</taxon>
        <taxon>Alphaproteobacteria</taxon>
        <taxon>Rhodobacterales</taxon>
        <taxon>Paracoccaceae</taxon>
        <taxon>Limimaricola</taxon>
    </lineage>
</organism>
<keyword evidence="5" id="KW-0460">Magnesium</keyword>
<dbReference type="Gene3D" id="3.40.50.10420">
    <property type="entry name" value="NagB/RpiA/CoA transferase-like"/>
    <property type="match status" value="1"/>
</dbReference>
<dbReference type="EC" id="6.3.3.2" evidence="5"/>
<dbReference type="GO" id="GO:0035999">
    <property type="term" value="P:tetrahydrofolate interconversion"/>
    <property type="evidence" value="ECO:0007669"/>
    <property type="project" value="TreeGrafter"/>
</dbReference>
<dbReference type="GO" id="GO:0005524">
    <property type="term" value="F:ATP binding"/>
    <property type="evidence" value="ECO:0007669"/>
    <property type="project" value="UniProtKB-KW"/>
</dbReference>
<dbReference type="GO" id="GO:0030272">
    <property type="term" value="F:5-formyltetrahydrofolate cyclo-ligase activity"/>
    <property type="evidence" value="ECO:0007669"/>
    <property type="project" value="UniProtKB-EC"/>
</dbReference>
<sequence length="188" mass="20205">MSAHTGLAARKKAAREAAFLRRELAHRSAGAQAEHLIRWLSERPGETVAGYMPMRSEIDPLPAMAAAAKTGRVGVPVIEAAGRPLRFREWTPGCALEKGHFGADVPVAGVWVVPRIVIVPLVAFDRHGHRLGYGGGFYDRTLELLRKAGPVAAVGFAFAAQEAEEIPIEETDQPLDLIITESGIVVPS</sequence>
<gene>
    <name evidence="6" type="ORF">CJ301_02865</name>
</gene>
<dbReference type="InterPro" id="IPR024185">
    <property type="entry name" value="FTHF_cligase-like_sf"/>
</dbReference>
<dbReference type="SUPFAM" id="SSF100950">
    <property type="entry name" value="NagB/RpiA/CoA transferase-like"/>
    <property type="match status" value="1"/>
</dbReference>
<dbReference type="GO" id="GO:0046872">
    <property type="term" value="F:metal ion binding"/>
    <property type="evidence" value="ECO:0007669"/>
    <property type="project" value="UniProtKB-KW"/>
</dbReference>
<evidence type="ECO:0000313" key="7">
    <source>
        <dbReference type="Proteomes" id="UP000221860"/>
    </source>
</evidence>
<protein>
    <recommendedName>
        <fullName evidence="5">5-formyltetrahydrofolate cyclo-ligase</fullName>
        <ecNumber evidence="5">6.3.3.2</ecNumber>
    </recommendedName>
</protein>
<keyword evidence="3 4" id="KW-0067">ATP-binding</keyword>
<comment type="catalytic activity">
    <reaction evidence="5">
        <text>(6S)-5-formyl-5,6,7,8-tetrahydrofolate + ATP = (6R)-5,10-methenyltetrahydrofolate + ADP + phosphate</text>
        <dbReference type="Rhea" id="RHEA:10488"/>
        <dbReference type="ChEBI" id="CHEBI:30616"/>
        <dbReference type="ChEBI" id="CHEBI:43474"/>
        <dbReference type="ChEBI" id="CHEBI:57455"/>
        <dbReference type="ChEBI" id="CHEBI:57457"/>
        <dbReference type="ChEBI" id="CHEBI:456216"/>
        <dbReference type="EC" id="6.3.3.2"/>
    </reaction>
</comment>
<dbReference type="NCBIfam" id="TIGR02727">
    <property type="entry name" value="MTHFS_bact"/>
    <property type="match status" value="1"/>
</dbReference>
<keyword evidence="7" id="KW-1185">Reference proteome</keyword>
<dbReference type="PANTHER" id="PTHR23407">
    <property type="entry name" value="ATPASE INHIBITOR/5-FORMYLTETRAHYDROFOLATE CYCLO-LIGASE"/>
    <property type="match status" value="1"/>
</dbReference>
<dbReference type="GO" id="GO:0009396">
    <property type="term" value="P:folic acid-containing compound biosynthetic process"/>
    <property type="evidence" value="ECO:0007669"/>
    <property type="project" value="TreeGrafter"/>
</dbReference>
<dbReference type="PANTHER" id="PTHR23407:SF1">
    <property type="entry name" value="5-FORMYLTETRAHYDROFOLATE CYCLO-LIGASE"/>
    <property type="match status" value="1"/>
</dbReference>
<comment type="caution">
    <text evidence="6">The sequence shown here is derived from an EMBL/GenBank/DDBJ whole genome shotgun (WGS) entry which is preliminary data.</text>
</comment>
<evidence type="ECO:0000256" key="4">
    <source>
        <dbReference type="PIRSR" id="PIRSR006806-1"/>
    </source>
</evidence>
<dbReference type="PIRSF" id="PIRSF006806">
    <property type="entry name" value="FTHF_cligase"/>
    <property type="match status" value="1"/>
</dbReference>
<evidence type="ECO:0000256" key="1">
    <source>
        <dbReference type="ARBA" id="ARBA00010638"/>
    </source>
</evidence>
<keyword evidence="5" id="KW-0479">Metal-binding</keyword>
<dbReference type="EMBL" id="NQWH01000003">
    <property type="protein sequence ID" value="PHP29422.1"/>
    <property type="molecule type" value="Genomic_DNA"/>
</dbReference>
<dbReference type="RefSeq" id="WP_099273982.1">
    <property type="nucleotide sequence ID" value="NZ_KZ304951.1"/>
</dbReference>
<dbReference type="InterPro" id="IPR002698">
    <property type="entry name" value="FTHF_cligase"/>
</dbReference>
<name>A0A2G1ML77_9RHOB</name>
<proteinExistence type="inferred from homology"/>
<comment type="similarity">
    <text evidence="1 5">Belongs to the 5-formyltetrahydrofolate cyclo-ligase family.</text>
</comment>
<feature type="binding site" evidence="4">
    <location>
        <position position="52"/>
    </location>
    <ligand>
        <name>substrate</name>
    </ligand>
</feature>
<feature type="binding site" evidence="4">
    <location>
        <begin position="130"/>
        <end position="138"/>
    </location>
    <ligand>
        <name>ATP</name>
        <dbReference type="ChEBI" id="CHEBI:30616"/>
    </ligand>
</feature>
<keyword evidence="2 4" id="KW-0547">Nucleotide-binding</keyword>
<evidence type="ECO:0000256" key="5">
    <source>
        <dbReference type="RuleBase" id="RU361279"/>
    </source>
</evidence>
<reference evidence="6 7" key="1">
    <citation type="submission" date="2017-08" db="EMBL/GenBank/DDBJ databases">
        <title>Draft Genome Sequence of Loktanella cinnabarina Strain XM1, Isolated from Coastal Surface Water.</title>
        <authorList>
            <person name="Ma R."/>
            <person name="Wang J."/>
            <person name="Wang Q."/>
            <person name="Ma Z."/>
            <person name="Li J."/>
            <person name="Chen L."/>
        </authorList>
    </citation>
    <scope>NUCLEOTIDE SEQUENCE [LARGE SCALE GENOMIC DNA]</scope>
    <source>
        <strain evidence="6 7">XM1</strain>
    </source>
</reference>
<accession>A0A2G1ML77</accession>
<evidence type="ECO:0000256" key="2">
    <source>
        <dbReference type="ARBA" id="ARBA00022741"/>
    </source>
</evidence>
<dbReference type="Proteomes" id="UP000221860">
    <property type="component" value="Unassembled WGS sequence"/>
</dbReference>
<dbReference type="InterPro" id="IPR037171">
    <property type="entry name" value="NagB/RpiA_transferase-like"/>
</dbReference>
<comment type="cofactor">
    <cofactor evidence="5">
        <name>Mg(2+)</name>
        <dbReference type="ChEBI" id="CHEBI:18420"/>
    </cofactor>
</comment>
<dbReference type="Pfam" id="PF01812">
    <property type="entry name" value="5-FTHF_cyc-lig"/>
    <property type="match status" value="1"/>
</dbReference>
<dbReference type="AlphaFoldDB" id="A0A2G1ML77"/>
<keyword evidence="6" id="KW-0436">Ligase</keyword>